<evidence type="ECO:0000313" key="9">
    <source>
        <dbReference type="Proteomes" id="UP000193642"/>
    </source>
</evidence>
<dbReference type="SMART" id="SM00355">
    <property type="entry name" value="ZnF_C2H2"/>
    <property type="match status" value="2"/>
</dbReference>
<evidence type="ECO:0000313" key="8">
    <source>
        <dbReference type="EMBL" id="ORY31514.1"/>
    </source>
</evidence>
<dbReference type="GO" id="GO:0000981">
    <property type="term" value="F:DNA-binding transcription factor activity, RNA polymerase II-specific"/>
    <property type="evidence" value="ECO:0007669"/>
    <property type="project" value="TreeGrafter"/>
</dbReference>
<dbReference type="InterPro" id="IPR050329">
    <property type="entry name" value="GLI_C2H2-zinc-finger"/>
</dbReference>
<dbReference type="Pfam" id="PF00096">
    <property type="entry name" value="zf-C2H2"/>
    <property type="match status" value="1"/>
</dbReference>
<reference evidence="8 9" key="1">
    <citation type="submission" date="2016-07" db="EMBL/GenBank/DDBJ databases">
        <title>Pervasive Adenine N6-methylation of Active Genes in Fungi.</title>
        <authorList>
            <consortium name="DOE Joint Genome Institute"/>
            <person name="Mondo S.J."/>
            <person name="Dannebaum R.O."/>
            <person name="Kuo R.C."/>
            <person name="Labutti K."/>
            <person name="Haridas S."/>
            <person name="Kuo A."/>
            <person name="Salamov A."/>
            <person name="Ahrendt S.R."/>
            <person name="Lipzen A."/>
            <person name="Sullivan W."/>
            <person name="Andreopoulos W.B."/>
            <person name="Clum A."/>
            <person name="Lindquist E."/>
            <person name="Daum C."/>
            <person name="Ramamoorthy G.K."/>
            <person name="Gryganskyi A."/>
            <person name="Culley D."/>
            <person name="Magnuson J.K."/>
            <person name="James T.Y."/>
            <person name="O'Malley M.A."/>
            <person name="Stajich J.E."/>
            <person name="Spatafora J.W."/>
            <person name="Visel A."/>
            <person name="Grigoriev I.V."/>
        </authorList>
    </citation>
    <scope>NUCLEOTIDE SEQUENCE [LARGE SCALE GENOMIC DNA]</scope>
    <source>
        <strain evidence="8 9">JEL800</strain>
    </source>
</reference>
<dbReference type="Gene3D" id="3.30.160.60">
    <property type="entry name" value="Classic Zinc Finger"/>
    <property type="match status" value="2"/>
</dbReference>
<evidence type="ECO:0000256" key="3">
    <source>
        <dbReference type="ARBA" id="ARBA00022771"/>
    </source>
</evidence>
<dbReference type="STRING" id="329046.A0A1Y2B9S7"/>
<dbReference type="GO" id="GO:0008270">
    <property type="term" value="F:zinc ion binding"/>
    <property type="evidence" value="ECO:0007669"/>
    <property type="project" value="UniProtKB-KW"/>
</dbReference>
<protein>
    <recommendedName>
        <fullName evidence="7">C2H2-type domain-containing protein</fullName>
    </recommendedName>
</protein>
<evidence type="ECO:0000256" key="2">
    <source>
        <dbReference type="ARBA" id="ARBA00022737"/>
    </source>
</evidence>
<feature type="compositionally biased region" description="Acidic residues" evidence="6">
    <location>
        <begin position="101"/>
        <end position="110"/>
    </location>
</feature>
<dbReference type="SUPFAM" id="SSF57667">
    <property type="entry name" value="beta-beta-alpha zinc fingers"/>
    <property type="match status" value="1"/>
</dbReference>
<dbReference type="PROSITE" id="PS00028">
    <property type="entry name" value="ZINC_FINGER_C2H2_1"/>
    <property type="match status" value="2"/>
</dbReference>
<feature type="domain" description="C2H2-type" evidence="7">
    <location>
        <begin position="10"/>
        <end position="39"/>
    </location>
</feature>
<sequence length="220" mass="24195">MVTHSTEKPFKCTHEGCTNSYSTAYSLKIHVMNHTGERPFECAKCPMKFKTQQNRELHQRKHLRAEAKLNGTQLPPHLSTSSLTHSREDVASVGSGMDLSQSDDVEESVDGSDGLLTEEYLMNVINTHGATRNLRASEEPWEEFRRDVEGSGDGLQTVESSDSVLLATPPILLSSPFVSTLASGGSTPPSYFKSDGNLKEVHNGPRTAAVSTNWRNVMMD</sequence>
<dbReference type="PROSITE" id="PS50157">
    <property type="entry name" value="ZINC_FINGER_C2H2_2"/>
    <property type="match status" value="2"/>
</dbReference>
<keyword evidence="4" id="KW-0862">Zinc</keyword>
<feature type="region of interest" description="Disordered" evidence="6">
    <location>
        <begin position="67"/>
        <end position="110"/>
    </location>
</feature>
<dbReference type="FunFam" id="3.30.160.60:FF:000125">
    <property type="entry name" value="Putative zinc finger protein 143"/>
    <property type="match status" value="1"/>
</dbReference>
<proteinExistence type="predicted"/>
<dbReference type="AlphaFoldDB" id="A0A1Y2B9S7"/>
<evidence type="ECO:0000256" key="1">
    <source>
        <dbReference type="ARBA" id="ARBA00022723"/>
    </source>
</evidence>
<dbReference type="Proteomes" id="UP000193642">
    <property type="component" value="Unassembled WGS sequence"/>
</dbReference>
<dbReference type="GO" id="GO:0005634">
    <property type="term" value="C:nucleus"/>
    <property type="evidence" value="ECO:0007669"/>
    <property type="project" value="UniProtKB-ARBA"/>
</dbReference>
<dbReference type="GO" id="GO:0000978">
    <property type="term" value="F:RNA polymerase II cis-regulatory region sequence-specific DNA binding"/>
    <property type="evidence" value="ECO:0007669"/>
    <property type="project" value="TreeGrafter"/>
</dbReference>
<evidence type="ECO:0000256" key="5">
    <source>
        <dbReference type="PROSITE-ProRule" id="PRU00042"/>
    </source>
</evidence>
<evidence type="ECO:0000256" key="6">
    <source>
        <dbReference type="SAM" id="MobiDB-lite"/>
    </source>
</evidence>
<dbReference type="InterPro" id="IPR036236">
    <property type="entry name" value="Znf_C2H2_sf"/>
</dbReference>
<keyword evidence="9" id="KW-1185">Reference proteome</keyword>
<gene>
    <name evidence="8" type="ORF">BCR33DRAFT_723867</name>
</gene>
<dbReference type="OrthoDB" id="6077919at2759"/>
<keyword evidence="2" id="KW-0677">Repeat</keyword>
<evidence type="ECO:0000259" key="7">
    <source>
        <dbReference type="PROSITE" id="PS50157"/>
    </source>
</evidence>
<feature type="compositionally biased region" description="Polar residues" evidence="6">
    <location>
        <begin position="70"/>
        <end position="84"/>
    </location>
</feature>
<accession>A0A1Y2B9S7</accession>
<dbReference type="FunFam" id="3.30.160.60:FF:000446">
    <property type="entry name" value="Zinc finger protein"/>
    <property type="match status" value="1"/>
</dbReference>
<keyword evidence="3 5" id="KW-0863">Zinc-finger</keyword>
<dbReference type="GO" id="GO:0045944">
    <property type="term" value="P:positive regulation of transcription by RNA polymerase II"/>
    <property type="evidence" value="ECO:0007669"/>
    <property type="project" value="UniProtKB-ARBA"/>
</dbReference>
<comment type="caution">
    <text evidence="8">The sequence shown here is derived from an EMBL/GenBank/DDBJ whole genome shotgun (WGS) entry which is preliminary data.</text>
</comment>
<keyword evidence="1" id="KW-0479">Metal-binding</keyword>
<dbReference type="InterPro" id="IPR013087">
    <property type="entry name" value="Znf_C2H2_type"/>
</dbReference>
<dbReference type="PANTHER" id="PTHR19818:SF139">
    <property type="entry name" value="PAIR-RULE PROTEIN ODD-PAIRED"/>
    <property type="match status" value="1"/>
</dbReference>
<dbReference type="PANTHER" id="PTHR19818">
    <property type="entry name" value="ZINC FINGER PROTEIN ZIC AND GLI"/>
    <property type="match status" value="1"/>
</dbReference>
<organism evidence="8 9">
    <name type="scientific">Rhizoclosmatium globosum</name>
    <dbReference type="NCBI Taxonomy" id="329046"/>
    <lineage>
        <taxon>Eukaryota</taxon>
        <taxon>Fungi</taxon>
        <taxon>Fungi incertae sedis</taxon>
        <taxon>Chytridiomycota</taxon>
        <taxon>Chytridiomycota incertae sedis</taxon>
        <taxon>Chytridiomycetes</taxon>
        <taxon>Chytridiales</taxon>
        <taxon>Chytriomycetaceae</taxon>
        <taxon>Rhizoclosmatium</taxon>
    </lineage>
</organism>
<feature type="domain" description="C2H2-type" evidence="7">
    <location>
        <begin position="40"/>
        <end position="67"/>
    </location>
</feature>
<name>A0A1Y2B9S7_9FUNG</name>
<evidence type="ECO:0000256" key="4">
    <source>
        <dbReference type="ARBA" id="ARBA00022833"/>
    </source>
</evidence>
<dbReference type="EMBL" id="MCGO01000076">
    <property type="protein sequence ID" value="ORY31514.1"/>
    <property type="molecule type" value="Genomic_DNA"/>
</dbReference>